<gene>
    <name evidence="2" type="ORF">C2G38_2212261</name>
</gene>
<name>A0A397UCZ1_9GLOM</name>
<dbReference type="PROSITE" id="PS50097">
    <property type="entry name" value="BTB"/>
    <property type="match status" value="1"/>
</dbReference>
<proteinExistence type="predicted"/>
<keyword evidence="3" id="KW-1185">Reference proteome</keyword>
<reference evidence="2 3" key="1">
    <citation type="submission" date="2018-06" db="EMBL/GenBank/DDBJ databases">
        <title>Comparative genomics reveals the genomic features of Rhizophagus irregularis, R. cerebriforme, R. diaphanum and Gigaspora rosea, and their symbiotic lifestyle signature.</title>
        <authorList>
            <person name="Morin E."/>
            <person name="San Clemente H."/>
            <person name="Chen E.C.H."/>
            <person name="De La Providencia I."/>
            <person name="Hainaut M."/>
            <person name="Kuo A."/>
            <person name="Kohler A."/>
            <person name="Murat C."/>
            <person name="Tang N."/>
            <person name="Roy S."/>
            <person name="Loubradou J."/>
            <person name="Henrissat B."/>
            <person name="Grigoriev I.V."/>
            <person name="Corradi N."/>
            <person name="Roux C."/>
            <person name="Martin F.M."/>
        </authorList>
    </citation>
    <scope>NUCLEOTIDE SEQUENCE [LARGE SCALE GENOMIC DNA]</scope>
    <source>
        <strain evidence="2 3">DAOM 194757</strain>
    </source>
</reference>
<protein>
    <recommendedName>
        <fullName evidence="1">BTB domain-containing protein</fullName>
    </recommendedName>
</protein>
<accession>A0A397UCZ1</accession>
<comment type="caution">
    <text evidence="2">The sequence shown here is derived from an EMBL/GenBank/DDBJ whole genome shotgun (WGS) entry which is preliminary data.</text>
</comment>
<dbReference type="CDD" id="cd18186">
    <property type="entry name" value="BTB_POZ_ZBTB_KLHL-like"/>
    <property type="match status" value="1"/>
</dbReference>
<evidence type="ECO:0000313" key="2">
    <source>
        <dbReference type="EMBL" id="RIB08195.1"/>
    </source>
</evidence>
<dbReference type="Proteomes" id="UP000266673">
    <property type="component" value="Unassembled WGS sequence"/>
</dbReference>
<evidence type="ECO:0000259" key="1">
    <source>
        <dbReference type="PROSITE" id="PS50097"/>
    </source>
</evidence>
<evidence type="ECO:0000313" key="3">
    <source>
        <dbReference type="Proteomes" id="UP000266673"/>
    </source>
</evidence>
<dbReference type="InterPro" id="IPR000210">
    <property type="entry name" value="BTB/POZ_dom"/>
</dbReference>
<organism evidence="2 3">
    <name type="scientific">Gigaspora rosea</name>
    <dbReference type="NCBI Taxonomy" id="44941"/>
    <lineage>
        <taxon>Eukaryota</taxon>
        <taxon>Fungi</taxon>
        <taxon>Fungi incertae sedis</taxon>
        <taxon>Mucoromycota</taxon>
        <taxon>Glomeromycotina</taxon>
        <taxon>Glomeromycetes</taxon>
        <taxon>Diversisporales</taxon>
        <taxon>Gigasporaceae</taxon>
        <taxon>Gigaspora</taxon>
    </lineage>
</organism>
<feature type="domain" description="BTB" evidence="1">
    <location>
        <begin position="23"/>
        <end position="83"/>
    </location>
</feature>
<dbReference type="SUPFAM" id="SSF54695">
    <property type="entry name" value="POZ domain"/>
    <property type="match status" value="1"/>
</dbReference>
<dbReference type="AlphaFoldDB" id="A0A397UCZ1"/>
<dbReference type="Pfam" id="PF00651">
    <property type="entry name" value="BTB"/>
    <property type="match status" value="1"/>
</dbReference>
<dbReference type="Gene3D" id="3.30.710.10">
    <property type="entry name" value="Potassium Channel Kv1.1, Chain A"/>
    <property type="match status" value="1"/>
</dbReference>
<sequence length="216" mass="25407">MTLKCFDKLSQDFTQLLKSEYDYNVIIKVGEKPNTQIFKVHSAILYQRSSYFQQTLINTIKNDNIIEINLPYISAKEFNIIINGKISLEIFEASAIFDLLITVDEFNLSDFQNKNFNTLQQFYNDILAKHPSMLFNSNDFPTLQEEDMLISLLERDDLQMEESEIWDEVILWGKKNTQNLPSELDHWTDEDFKSLKAILETAFLILDIFKFLVMTF</sequence>
<dbReference type="EMBL" id="QKWP01001540">
    <property type="protein sequence ID" value="RIB08195.1"/>
    <property type="molecule type" value="Genomic_DNA"/>
</dbReference>
<dbReference type="InterPro" id="IPR011333">
    <property type="entry name" value="SKP1/BTB/POZ_sf"/>
</dbReference>